<dbReference type="Proteomes" id="UP001210925">
    <property type="component" value="Unassembled WGS sequence"/>
</dbReference>
<dbReference type="InterPro" id="IPR019531">
    <property type="entry name" value="Pmp4"/>
</dbReference>
<keyword evidence="2" id="KW-1185">Reference proteome</keyword>
<sequence length="194" mass="22095">MIEEIIKAGNYNDILAIIKGFRNGAVYGAKIRFPHALVMTFLFRRSDPKTMAKQILQLTYQHSKNLAFFVTIYKSLLLIQRKIKGKEHNPDSFIAGLIGGYIIFGSDNAVNQQIVLYLFSRISTGLARLAHMKGLVPAPDYSFSAFAAVTWGVVMWLFRHNRDSLQGGLQASMQYLYNDSDKFTDLRTLLWHNK</sequence>
<dbReference type="PIRSF" id="PIRSF013674">
    <property type="entry name" value="PXMP4"/>
    <property type="match status" value="1"/>
</dbReference>
<accession>A0AAD5UG22</accession>
<dbReference type="Pfam" id="PF02466">
    <property type="entry name" value="Tim17"/>
    <property type="match status" value="1"/>
</dbReference>
<dbReference type="AlphaFoldDB" id="A0AAD5UG22"/>
<name>A0AAD5UG22_9FUNG</name>
<evidence type="ECO:0000313" key="2">
    <source>
        <dbReference type="Proteomes" id="UP001210925"/>
    </source>
</evidence>
<dbReference type="PANTHER" id="PTHR15460">
    <property type="entry name" value="PEROXISOMAL MEMBRANE PROTEIN 4"/>
    <property type="match status" value="1"/>
</dbReference>
<dbReference type="GO" id="GO:0005778">
    <property type="term" value="C:peroxisomal membrane"/>
    <property type="evidence" value="ECO:0007669"/>
    <property type="project" value="TreeGrafter"/>
</dbReference>
<dbReference type="EMBL" id="JADGKB010000041">
    <property type="protein sequence ID" value="KAJ3257188.1"/>
    <property type="molecule type" value="Genomic_DNA"/>
</dbReference>
<protein>
    <submittedName>
        <fullName evidence="1">Peroxisomal membrane protein 4</fullName>
    </submittedName>
</protein>
<reference evidence="1" key="1">
    <citation type="submission" date="2020-05" db="EMBL/GenBank/DDBJ databases">
        <title>Phylogenomic resolution of chytrid fungi.</title>
        <authorList>
            <person name="Stajich J.E."/>
            <person name="Amses K."/>
            <person name="Simmons R."/>
            <person name="Seto K."/>
            <person name="Myers J."/>
            <person name="Bonds A."/>
            <person name="Quandt C.A."/>
            <person name="Barry K."/>
            <person name="Liu P."/>
            <person name="Grigoriev I."/>
            <person name="Longcore J.E."/>
            <person name="James T.Y."/>
        </authorList>
    </citation>
    <scope>NUCLEOTIDE SEQUENCE</scope>
    <source>
        <strain evidence="1">PLAUS21</strain>
    </source>
</reference>
<dbReference type="PANTHER" id="PTHR15460:SF3">
    <property type="entry name" value="PEROXISOMAL MEMBRANE PROTEIN 4"/>
    <property type="match status" value="1"/>
</dbReference>
<comment type="caution">
    <text evidence="1">The sequence shown here is derived from an EMBL/GenBank/DDBJ whole genome shotgun (WGS) entry which is preliminary data.</text>
</comment>
<organism evidence="1 2">
    <name type="scientific">Boothiomyces macroporosus</name>
    <dbReference type="NCBI Taxonomy" id="261099"/>
    <lineage>
        <taxon>Eukaryota</taxon>
        <taxon>Fungi</taxon>
        <taxon>Fungi incertae sedis</taxon>
        <taxon>Chytridiomycota</taxon>
        <taxon>Chytridiomycota incertae sedis</taxon>
        <taxon>Chytridiomycetes</taxon>
        <taxon>Rhizophydiales</taxon>
        <taxon>Terramycetaceae</taxon>
        <taxon>Boothiomyces</taxon>
    </lineage>
</organism>
<evidence type="ECO:0000313" key="1">
    <source>
        <dbReference type="EMBL" id="KAJ3257188.1"/>
    </source>
</evidence>
<proteinExistence type="predicted"/>
<gene>
    <name evidence="1" type="primary">PXMP4</name>
    <name evidence="1" type="ORF">HK103_004886</name>
</gene>